<keyword evidence="2" id="KW-1185">Reference proteome</keyword>
<proteinExistence type="predicted"/>
<dbReference type="Proteomes" id="UP001629244">
    <property type="component" value="Unassembled WGS sequence"/>
</dbReference>
<gene>
    <name evidence="1" type="ORF">ABS767_16935</name>
</gene>
<dbReference type="EMBL" id="JBELQC010000003">
    <property type="protein sequence ID" value="MFL9842659.1"/>
    <property type="molecule type" value="Genomic_DNA"/>
</dbReference>
<name>A0ABW8YRI6_9SPHN</name>
<evidence type="ECO:0008006" key="3">
    <source>
        <dbReference type="Google" id="ProtNLM"/>
    </source>
</evidence>
<evidence type="ECO:0000313" key="2">
    <source>
        <dbReference type="Proteomes" id="UP001629244"/>
    </source>
</evidence>
<dbReference type="RefSeq" id="WP_408080512.1">
    <property type="nucleotide sequence ID" value="NZ_JBELQC010000003.1"/>
</dbReference>
<accession>A0ABW8YRI6</accession>
<comment type="caution">
    <text evidence="1">The sequence shown here is derived from an EMBL/GenBank/DDBJ whole genome shotgun (WGS) entry which is preliminary data.</text>
</comment>
<reference evidence="1 2" key="1">
    <citation type="submission" date="2024-06" db="EMBL/GenBank/DDBJ databases">
        <authorList>
            <person name="Kaempfer P."/>
            <person name="Viver T."/>
        </authorList>
    </citation>
    <scope>NUCLEOTIDE SEQUENCE [LARGE SCALE GENOMIC DNA]</scope>
    <source>
        <strain evidence="1 2">ST-64</strain>
    </source>
</reference>
<organism evidence="1 2">
    <name type="scientific">Sphingomonas plantiphila</name>
    <dbReference type="NCBI Taxonomy" id="3163295"/>
    <lineage>
        <taxon>Bacteria</taxon>
        <taxon>Pseudomonadati</taxon>
        <taxon>Pseudomonadota</taxon>
        <taxon>Alphaproteobacteria</taxon>
        <taxon>Sphingomonadales</taxon>
        <taxon>Sphingomonadaceae</taxon>
        <taxon>Sphingomonas</taxon>
    </lineage>
</organism>
<evidence type="ECO:0000313" key="1">
    <source>
        <dbReference type="EMBL" id="MFL9842659.1"/>
    </source>
</evidence>
<sequence length="237" mass="24539">MAGSSSSWSARRRLTVFVVLGIAAYVLAMIATMPASVVVKNRPWRTGVAGTVWNGEVGVAGGSKFEWHWAPLRSLTSLGFAADWTATGPDTDMGGRALAGLSSTILDKVSGSSHAALLQALQPNLPFTCDMVMQVEFDRIAIGGSNQGIDGRLTTDAGTCTPKGGGVPVAVPPLMLTAEKIGATTQIRVTPRAQRRQVLLDATLAENGALTLRMTPDGARVLPFAGLPGGASIAGEL</sequence>
<protein>
    <recommendedName>
        <fullName evidence="3">General secretion pathway protein N</fullName>
    </recommendedName>
</protein>